<gene>
    <name evidence="1" type="ORF">Stau2_167</name>
</gene>
<dbReference type="RefSeq" id="YP_009275924.1">
    <property type="nucleotide sequence ID" value="NC_030933.1"/>
</dbReference>
<sequence length="119" mass="14862">MFILLLPKEKELEFASWEEFYKWYKDNSGSYSILHEGYVFEDFKGFMFKYKSDYYKDWKYMRDITYSLSQRRDVIPKQYILAKNPELRDFYYWAKMKDSDELNKDIITLRAEFKKEKEK</sequence>
<name>A0A0U1ZVL0_9CAUD</name>
<accession>A0A0U1ZVL0</accession>
<protein>
    <submittedName>
        <fullName evidence="1">Phosphatase</fullName>
    </submittedName>
</protein>
<reference evidence="1 2" key="1">
    <citation type="journal article" date="2016" name="Virus Genes">
        <title>Genomic analysis of Staphylococcus phage Stau2 isolated from medical specimen.</title>
        <authorList>
            <person name="Hsieh S.E."/>
            <person name="Tseng Y.H."/>
            <person name="Lo H.H."/>
            <person name="Chen S.T."/>
            <person name="Wu C.N."/>
        </authorList>
    </citation>
    <scope>NUCLEOTIDE SEQUENCE [LARGE SCALE GENOMIC DNA]</scope>
</reference>
<keyword evidence="2" id="KW-1185">Reference proteome</keyword>
<proteinExistence type="predicted"/>
<dbReference type="GeneID" id="28802380"/>
<dbReference type="Proteomes" id="UP000207597">
    <property type="component" value="Segment"/>
</dbReference>
<organism evidence="1 2">
    <name type="scientific">Staphylococcus phage Stau2</name>
    <dbReference type="NCBI Taxonomy" id="1200862"/>
    <lineage>
        <taxon>Viruses</taxon>
        <taxon>Duplodnaviria</taxon>
        <taxon>Heunggongvirae</taxon>
        <taxon>Uroviricota</taxon>
        <taxon>Caudoviricetes</taxon>
        <taxon>Herelleviridae</taxon>
        <taxon>Twortvirinae</taxon>
        <taxon>Silviavirus</taxon>
        <taxon>Silviavirus stau2</taxon>
    </lineage>
</organism>
<evidence type="ECO:0000313" key="2">
    <source>
        <dbReference type="Proteomes" id="UP000207597"/>
    </source>
</evidence>
<dbReference type="EMBL" id="KP881332">
    <property type="protein sequence ID" value="AKA61418.1"/>
    <property type="molecule type" value="Genomic_DNA"/>
</dbReference>
<dbReference type="KEGG" id="vg:28802380"/>
<evidence type="ECO:0000313" key="1">
    <source>
        <dbReference type="EMBL" id="AKA61418.1"/>
    </source>
</evidence>